<feature type="domain" description="PD-(D/E)XK endonuclease-like" evidence="1">
    <location>
        <begin position="618"/>
        <end position="910"/>
    </location>
</feature>
<name>A0A7T3V5Y0_9SPIR</name>
<dbReference type="Proteomes" id="UP000595224">
    <property type="component" value="Chromosome"/>
</dbReference>
<dbReference type="RefSeq" id="WP_198443093.1">
    <property type="nucleotide sequence ID" value="NZ_CBCSHE010000016.1"/>
</dbReference>
<sequence>MAKNLIEHIITRFIMEENCIFVFPTGASADLWADRATFISGTTAVAMERFIAWDDFKAASVKASVKDKTAAPSLMRSVFAANLIEENAQKPFLREVISQKYCTKAAGFTNWIAGILPSLGQWKKIRDKKGVSLAYDDEDRDYEEIYKRYSAFLDEHALFETAWQEPQFHEDGNRYFIFYPKSLMDYAEYSEILSQNCSVYSEDKPFCDDRSVTLVHLDENELKVQPAVNVYSDSRKELTQTAIKMRSLHEAQNVPWTQMALSVSDLETYSPYIEREFSIREIPFSIREGHPLSKTGAGSFFAQIRDCYDTNFSFDSIKHLLLNNQLPWINPAANTELIEFGKNNNCLCSFEYNGKKHDVWEDAFRKFNPKKEAPTELIKNLYGMLKEKLVPLANAKTFAQVKKAYFAFKEKFFDAQKFTVQADSIISRCISELEALVKLEEQFPDCTVPCAFNFFNDYLETVRYIPQGNSNGVTVYPYRPASTAPYEYHFVIDASQSSMSLGAIFKRMSFLSETKRAALNIEDIDPTNYYMTLYRISSGKECVFSVAEKTFTGYAFAHGFLKESKAELFEDTHTYKNIADGFDKWNKCVNKISEDSKAANLSELIRNKLFDEKSGRYRISQSAMTTFFTCPRLWLFKYILNTAPLNNETELVDDFTDGIINHNALEIYCNKLKELSLPVKTEENGLAPEYEKLLSESVDEALDKYETSNIARDLIKIKRKKYYDALKTAVIEFSRWFCDYEIAETEQQYWFAPEGKNYILNGRVDCVLKNTQTGEYTLVDYKTSSNSVPGAESLLYDSETSETLPDFQMPMYIELMENQDKKKRKQIENSVFFTIKDPAPTIVKGSVTNAFTNKTKECDKDFEPTMEVFRQCMDEYMERILAEDFEIDEKIQNYPVCTDRNCRKYRAICRRFFTVSGR</sequence>
<evidence type="ECO:0000313" key="2">
    <source>
        <dbReference type="EMBL" id="QQA01569.1"/>
    </source>
</evidence>
<protein>
    <submittedName>
        <fullName evidence="2">PD-(D/E)XK nuclease family protein</fullName>
    </submittedName>
</protein>
<dbReference type="InterPro" id="IPR011604">
    <property type="entry name" value="PDDEXK-like_dom_sf"/>
</dbReference>
<dbReference type="AlphaFoldDB" id="A0A7T3V5Y0"/>
<dbReference type="SUPFAM" id="SSF52540">
    <property type="entry name" value="P-loop containing nucleoside triphosphate hydrolases"/>
    <property type="match status" value="1"/>
</dbReference>
<proteinExistence type="predicted"/>
<dbReference type="Pfam" id="PF12705">
    <property type="entry name" value="PDDEXK_1"/>
    <property type="match status" value="1"/>
</dbReference>
<organism evidence="2 3">
    <name type="scientific">Treponema peruense</name>
    <dbReference type="NCBI Taxonomy" id="2787628"/>
    <lineage>
        <taxon>Bacteria</taxon>
        <taxon>Pseudomonadati</taxon>
        <taxon>Spirochaetota</taxon>
        <taxon>Spirochaetia</taxon>
        <taxon>Spirochaetales</taxon>
        <taxon>Treponemataceae</taxon>
        <taxon>Treponema</taxon>
    </lineage>
</organism>
<evidence type="ECO:0000313" key="3">
    <source>
        <dbReference type="Proteomes" id="UP000595224"/>
    </source>
</evidence>
<dbReference type="Gene3D" id="3.40.50.300">
    <property type="entry name" value="P-loop containing nucleotide triphosphate hydrolases"/>
    <property type="match status" value="1"/>
</dbReference>
<reference evidence="2 3" key="1">
    <citation type="submission" date="2020-11" db="EMBL/GenBank/DDBJ databases">
        <title>Treponema Peruensis nv. sp., first commensal Treponema isolated from human feces.</title>
        <authorList>
            <person name="Belkhou C."/>
            <person name="Raes J."/>
        </authorList>
    </citation>
    <scope>NUCLEOTIDE SEQUENCE [LARGE SCALE GENOMIC DNA]</scope>
    <source>
        <strain evidence="2 3">RCC2812</strain>
    </source>
</reference>
<dbReference type="EMBL" id="CP064936">
    <property type="protein sequence ID" value="QQA01569.1"/>
    <property type="molecule type" value="Genomic_DNA"/>
</dbReference>
<gene>
    <name evidence="2" type="ORF">IWA51_02835</name>
</gene>
<accession>A0A7T3V5Y0</accession>
<dbReference type="InterPro" id="IPR027417">
    <property type="entry name" value="P-loop_NTPase"/>
</dbReference>
<dbReference type="KEGG" id="tper:IWA51_02835"/>
<dbReference type="Gene3D" id="3.90.320.10">
    <property type="match status" value="1"/>
</dbReference>
<evidence type="ECO:0000259" key="1">
    <source>
        <dbReference type="Pfam" id="PF12705"/>
    </source>
</evidence>
<dbReference type="InterPro" id="IPR038726">
    <property type="entry name" value="PDDEXK_AddAB-type"/>
</dbReference>
<keyword evidence="3" id="KW-1185">Reference proteome</keyword>